<dbReference type="RefSeq" id="WP_267163117.1">
    <property type="nucleotide sequence ID" value="NZ_CP112972.1"/>
</dbReference>
<evidence type="ECO:0000256" key="3">
    <source>
        <dbReference type="PROSITE-ProRule" id="PRU00284"/>
    </source>
</evidence>
<dbReference type="InterPro" id="IPR003660">
    <property type="entry name" value="HAMP_dom"/>
</dbReference>
<organism evidence="9 10">
    <name type="scientific">Halovenus salina</name>
    <dbReference type="NCBI Taxonomy" id="1510225"/>
    <lineage>
        <taxon>Archaea</taxon>
        <taxon>Methanobacteriati</taxon>
        <taxon>Methanobacteriota</taxon>
        <taxon>Stenosarchaea group</taxon>
        <taxon>Halobacteria</taxon>
        <taxon>Halobacteriales</taxon>
        <taxon>Haloarculaceae</taxon>
        <taxon>Halovenus</taxon>
    </lineage>
</organism>
<evidence type="ECO:0000313" key="10">
    <source>
        <dbReference type="Proteomes" id="UP001596445"/>
    </source>
</evidence>
<feature type="compositionally biased region" description="Polar residues" evidence="5">
    <location>
        <begin position="15"/>
        <end position="27"/>
    </location>
</feature>
<feature type="region of interest" description="Disordered" evidence="5">
    <location>
        <begin position="1"/>
        <end position="84"/>
    </location>
</feature>
<dbReference type="InterPro" id="IPR004089">
    <property type="entry name" value="MCPsignal_dom"/>
</dbReference>
<protein>
    <submittedName>
        <fullName evidence="9">Methyl-accepting chemotaxis protein</fullName>
    </submittedName>
</protein>
<dbReference type="Pfam" id="PF00672">
    <property type="entry name" value="HAMP"/>
    <property type="match status" value="2"/>
</dbReference>
<comment type="similarity">
    <text evidence="2">Belongs to the methyl-accepting chemotaxis (MCP) protein family.</text>
</comment>
<evidence type="ECO:0000256" key="2">
    <source>
        <dbReference type="ARBA" id="ARBA00029447"/>
    </source>
</evidence>
<dbReference type="Proteomes" id="UP001596445">
    <property type="component" value="Unassembled WGS sequence"/>
</dbReference>
<dbReference type="SUPFAM" id="SSF158472">
    <property type="entry name" value="HAMP domain-like"/>
    <property type="match status" value="1"/>
</dbReference>
<feature type="compositionally biased region" description="Low complexity" evidence="5">
    <location>
        <begin position="786"/>
        <end position="799"/>
    </location>
</feature>
<feature type="domain" description="HAMP" evidence="8">
    <location>
        <begin position="476"/>
        <end position="518"/>
    </location>
</feature>
<reference evidence="9 10" key="1">
    <citation type="journal article" date="2019" name="Int. J. Syst. Evol. Microbiol.">
        <title>The Global Catalogue of Microorganisms (GCM) 10K type strain sequencing project: providing services to taxonomists for standard genome sequencing and annotation.</title>
        <authorList>
            <consortium name="The Broad Institute Genomics Platform"/>
            <consortium name="The Broad Institute Genome Sequencing Center for Infectious Disease"/>
            <person name="Wu L."/>
            <person name="Ma J."/>
        </authorList>
    </citation>
    <scope>NUCLEOTIDE SEQUENCE [LARGE SCALE GENOMIC DNA]</scope>
    <source>
        <strain evidence="9 10">JCM 30072</strain>
    </source>
</reference>
<feature type="domain" description="HAMP" evidence="8">
    <location>
        <begin position="378"/>
        <end position="430"/>
    </location>
</feature>
<keyword evidence="10" id="KW-1185">Reference proteome</keyword>
<dbReference type="PRINTS" id="PR00260">
    <property type="entry name" value="CHEMTRNSDUCR"/>
</dbReference>
<dbReference type="Pfam" id="PF00015">
    <property type="entry name" value="MCPsignal"/>
    <property type="match status" value="1"/>
</dbReference>
<evidence type="ECO:0000256" key="1">
    <source>
        <dbReference type="ARBA" id="ARBA00023224"/>
    </source>
</evidence>
<feature type="compositionally biased region" description="Basic and acidic residues" evidence="5">
    <location>
        <begin position="437"/>
        <end position="460"/>
    </location>
</feature>
<dbReference type="InterPro" id="IPR004090">
    <property type="entry name" value="Chemotax_Me-accpt_rcpt"/>
</dbReference>
<name>A0ABD5VZJ4_9EURY</name>
<evidence type="ECO:0000259" key="8">
    <source>
        <dbReference type="PROSITE" id="PS50885"/>
    </source>
</evidence>
<sequence>MSKTLRTILKKLRTASDSSGGASTEQTADSERPLVCDGGTPVSGDDHTEHSDADSTEPDGGSGQSGEPDSDGPSVNGTDQETPDNAVVRAMRRVVPSVVQENLLVKVLAGMLLVILLGGLISGYFYLGISADLDDEVDRQIEATTINHDNSYSNWFENRHDEFASLRTEVGSSSEFQTQNPDLVMTRLRTPVESSDNFRAMHYISTDSGVVEASTTDEFTSENLYDMGYDQTLFEQSTFVLPETYTAPDGTDVIAFGWRIPVSNDVILAEINSSAVGPRIEQAIEGATTTVIGPDGDRIIGGEYEGTMPNVENGTTIESGDGTIFAYRPLSTNEDLTVVNQTPQDTAFSLRDQVLQSFLVTMVLTFAILIGVTVVGGRLTTNELDRLVDRARAMGNGDLDVDLQTTRRDEIGDLYEEFDTMRVQLKDRISEAQSALDRAETSREDAQKAQEEAQKARKQAERMNEHLEQTAQGYNEVMQAVADGDFTRRMETDSESEAMAHVAAEFNKMVDEIEQTLVDVMAFGEDVADSSQDVVVGAHEIEDASQTVSNSTQEISAATNEQTDSLGEVSSEMSNLSASIEEAASSAAQVAETAEEAVERGEEGQEAAASAIEEMGRIEDQTEQTVTKIDTLDDQMDTIGEIVSVITEIADQTNMLALNANIEAARAGEAGEGFAVVADEVKQLAEETQEAAGEIESIIDEAQEQTDETVSEVEETSQAVDRGAETVEEALNALEEIAEKVEDTNRGVQEISEATEDQADATQRVVARVDDVTQLSEDADAEAEHAAASAEEQTASVSAIVDQTESLQERATALVESLDEFEVEADSRPAEARPED</sequence>
<gene>
    <name evidence="9" type="ORF">ACFQQG_03250</name>
</gene>
<feature type="region of interest" description="Disordered" evidence="5">
    <location>
        <begin position="541"/>
        <end position="609"/>
    </location>
</feature>
<proteinExistence type="inferred from homology"/>
<dbReference type="GO" id="GO:0007165">
    <property type="term" value="P:signal transduction"/>
    <property type="evidence" value="ECO:0007669"/>
    <property type="project" value="UniProtKB-KW"/>
</dbReference>
<dbReference type="PANTHER" id="PTHR32089">
    <property type="entry name" value="METHYL-ACCEPTING CHEMOTAXIS PROTEIN MCPB"/>
    <property type="match status" value="1"/>
</dbReference>
<comment type="caution">
    <text evidence="9">The sequence shown here is derived from an EMBL/GenBank/DDBJ whole genome shotgun (WGS) entry which is preliminary data.</text>
</comment>
<feature type="domain" description="Methyl-accepting transducer" evidence="7">
    <location>
        <begin position="537"/>
        <end position="773"/>
    </location>
</feature>
<keyword evidence="6" id="KW-1133">Transmembrane helix</keyword>
<feature type="compositionally biased region" description="Basic and acidic residues" evidence="5">
    <location>
        <begin position="44"/>
        <end position="53"/>
    </location>
</feature>
<evidence type="ECO:0000256" key="6">
    <source>
        <dbReference type="SAM" id="Phobius"/>
    </source>
</evidence>
<dbReference type="Gene3D" id="1.10.287.950">
    <property type="entry name" value="Methyl-accepting chemotaxis protein"/>
    <property type="match status" value="1"/>
</dbReference>
<dbReference type="AlphaFoldDB" id="A0ABD5VZJ4"/>
<feature type="region of interest" description="Disordered" evidence="5">
    <location>
        <begin position="434"/>
        <end position="460"/>
    </location>
</feature>
<keyword evidence="1 3" id="KW-0807">Transducer</keyword>
<dbReference type="Gene3D" id="6.10.250.1910">
    <property type="match status" value="1"/>
</dbReference>
<dbReference type="EMBL" id="JBHSZI010000001">
    <property type="protein sequence ID" value="MFC7057371.1"/>
    <property type="molecule type" value="Genomic_DNA"/>
</dbReference>
<feature type="compositionally biased region" description="Low complexity" evidence="5">
    <location>
        <begin position="577"/>
        <end position="592"/>
    </location>
</feature>
<evidence type="ECO:0000256" key="5">
    <source>
        <dbReference type="SAM" id="MobiDB-lite"/>
    </source>
</evidence>
<evidence type="ECO:0000256" key="4">
    <source>
        <dbReference type="SAM" id="Coils"/>
    </source>
</evidence>
<evidence type="ECO:0000313" key="9">
    <source>
        <dbReference type="EMBL" id="MFC7057371.1"/>
    </source>
</evidence>
<feature type="transmembrane region" description="Helical" evidence="6">
    <location>
        <begin position="103"/>
        <end position="127"/>
    </location>
</feature>
<feature type="region of interest" description="Disordered" evidence="5">
    <location>
        <begin position="778"/>
        <end position="802"/>
    </location>
</feature>
<dbReference type="SMART" id="SM00283">
    <property type="entry name" value="MA"/>
    <property type="match status" value="1"/>
</dbReference>
<feature type="transmembrane region" description="Helical" evidence="6">
    <location>
        <begin position="354"/>
        <end position="376"/>
    </location>
</feature>
<dbReference type="PROSITE" id="PS50111">
    <property type="entry name" value="CHEMOTAXIS_TRANSDUC_2"/>
    <property type="match status" value="1"/>
</dbReference>
<keyword evidence="4" id="KW-0175">Coiled coil</keyword>
<keyword evidence="6" id="KW-0472">Membrane</keyword>
<dbReference type="SMART" id="SM00304">
    <property type="entry name" value="HAMP"/>
    <property type="match status" value="2"/>
</dbReference>
<dbReference type="GeneID" id="76629224"/>
<dbReference type="CDD" id="cd11386">
    <property type="entry name" value="MCP_signal"/>
    <property type="match status" value="1"/>
</dbReference>
<dbReference type="PROSITE" id="PS50885">
    <property type="entry name" value="HAMP"/>
    <property type="match status" value="2"/>
</dbReference>
<feature type="compositionally biased region" description="Polar residues" evidence="5">
    <location>
        <begin position="544"/>
        <end position="565"/>
    </location>
</feature>
<feature type="coiled-coil region" evidence="4">
    <location>
        <begin position="681"/>
        <end position="754"/>
    </location>
</feature>
<evidence type="ECO:0000259" key="7">
    <source>
        <dbReference type="PROSITE" id="PS50111"/>
    </source>
</evidence>
<dbReference type="CDD" id="cd06225">
    <property type="entry name" value="HAMP"/>
    <property type="match status" value="2"/>
</dbReference>
<keyword evidence="6" id="KW-0812">Transmembrane</keyword>
<dbReference type="PANTHER" id="PTHR32089:SF112">
    <property type="entry name" value="LYSOZYME-LIKE PROTEIN-RELATED"/>
    <property type="match status" value="1"/>
</dbReference>
<accession>A0ABD5VZJ4</accession>
<dbReference type="SUPFAM" id="SSF58104">
    <property type="entry name" value="Methyl-accepting chemotaxis protein (MCP) signaling domain"/>
    <property type="match status" value="1"/>
</dbReference>